<dbReference type="Gene3D" id="3.40.50.11720">
    <property type="entry name" value="3-Deoxy-D-manno-octulosonic-acid transferase, N-terminal domain"/>
    <property type="match status" value="1"/>
</dbReference>
<dbReference type="GO" id="GO:0016740">
    <property type="term" value="F:transferase activity"/>
    <property type="evidence" value="ECO:0007669"/>
    <property type="project" value="UniProtKB-KW"/>
</dbReference>
<dbReference type="GO" id="GO:0009245">
    <property type="term" value="P:lipid A biosynthetic process"/>
    <property type="evidence" value="ECO:0007669"/>
    <property type="project" value="TreeGrafter"/>
</dbReference>
<dbReference type="EMBL" id="UINC01161907">
    <property type="protein sequence ID" value="SVD61365.1"/>
    <property type="molecule type" value="Genomic_DNA"/>
</dbReference>
<reference evidence="3" key="1">
    <citation type="submission" date="2018-05" db="EMBL/GenBank/DDBJ databases">
        <authorList>
            <person name="Lanie J.A."/>
            <person name="Ng W.-L."/>
            <person name="Kazmierczak K.M."/>
            <person name="Andrzejewski T.M."/>
            <person name="Davidsen T.M."/>
            <person name="Wayne K.J."/>
            <person name="Tettelin H."/>
            <person name="Glass J.I."/>
            <person name="Rusch D."/>
            <person name="Podicherti R."/>
            <person name="Tsui H.-C.T."/>
            <person name="Winkler M.E."/>
        </authorList>
    </citation>
    <scope>NUCLEOTIDE SEQUENCE</scope>
</reference>
<evidence type="ECO:0000256" key="1">
    <source>
        <dbReference type="ARBA" id="ARBA00022679"/>
    </source>
</evidence>
<dbReference type="InterPro" id="IPR039901">
    <property type="entry name" value="Kdotransferase"/>
</dbReference>
<feature type="non-terminal residue" evidence="3">
    <location>
        <position position="275"/>
    </location>
</feature>
<dbReference type="InterPro" id="IPR038107">
    <property type="entry name" value="Glycos_transf_N_sf"/>
</dbReference>
<feature type="domain" description="3-deoxy-D-manno-octulosonic-acid transferase N-terminal" evidence="2">
    <location>
        <begin position="1"/>
        <end position="129"/>
    </location>
</feature>
<sequence length="275" mass="31918">KILLTSSTVSSALIFSKYKFKKTSHVYFPIDTNYLTKKFIKYWKPQVALFIDSEIWPNMFDNLKINKIPIILLNGRITKKSFKRWMRFPDFAIKIFSKISLAMPQNTETSKYLKTLGVKKIKIAGNLKYFGQSINLLDNNTRKFFKNRLIFCAASTHYNEELFIGKIHNELKLKYKNLLTIIIPRHINRSKSIINELRHIDLKIITRSSKQKIAKSTDIYIADTYGETSKFYGLSNITFVGGSLVHHGGQNPLEPARIGNYILHGPNIQNFKEVY</sequence>
<name>A0A382WSK1_9ZZZZ</name>
<protein>
    <recommendedName>
        <fullName evidence="2">3-deoxy-D-manno-octulosonic-acid transferase N-terminal domain-containing protein</fullName>
    </recommendedName>
</protein>
<accession>A0A382WSK1</accession>
<proteinExistence type="predicted"/>
<keyword evidence="1" id="KW-0808">Transferase</keyword>
<organism evidence="3">
    <name type="scientific">marine metagenome</name>
    <dbReference type="NCBI Taxonomy" id="408172"/>
    <lineage>
        <taxon>unclassified sequences</taxon>
        <taxon>metagenomes</taxon>
        <taxon>ecological metagenomes</taxon>
    </lineage>
</organism>
<dbReference type="Gene3D" id="3.40.50.2000">
    <property type="entry name" value="Glycogen Phosphorylase B"/>
    <property type="match status" value="1"/>
</dbReference>
<evidence type="ECO:0000259" key="2">
    <source>
        <dbReference type="Pfam" id="PF04413"/>
    </source>
</evidence>
<feature type="non-terminal residue" evidence="3">
    <location>
        <position position="1"/>
    </location>
</feature>
<evidence type="ECO:0000313" key="3">
    <source>
        <dbReference type="EMBL" id="SVD61365.1"/>
    </source>
</evidence>
<gene>
    <name evidence="3" type="ORF">METZ01_LOCUS414219</name>
</gene>
<dbReference type="PANTHER" id="PTHR42755">
    <property type="entry name" value="3-DEOXY-MANNO-OCTULOSONATE CYTIDYLYLTRANSFERASE"/>
    <property type="match status" value="1"/>
</dbReference>
<dbReference type="Pfam" id="PF04413">
    <property type="entry name" value="Glycos_transf_N"/>
    <property type="match status" value="1"/>
</dbReference>
<dbReference type="PANTHER" id="PTHR42755:SF1">
    <property type="entry name" value="3-DEOXY-D-MANNO-OCTULOSONIC ACID TRANSFERASE, MITOCHONDRIAL-RELATED"/>
    <property type="match status" value="1"/>
</dbReference>
<dbReference type="GO" id="GO:0005886">
    <property type="term" value="C:plasma membrane"/>
    <property type="evidence" value="ECO:0007669"/>
    <property type="project" value="TreeGrafter"/>
</dbReference>
<dbReference type="AlphaFoldDB" id="A0A382WSK1"/>
<dbReference type="InterPro" id="IPR007507">
    <property type="entry name" value="Glycos_transf_N"/>
</dbReference>